<dbReference type="RefSeq" id="WP_185676536.1">
    <property type="nucleotide sequence ID" value="NZ_JACHVB010000043.1"/>
</dbReference>
<protein>
    <submittedName>
        <fullName evidence="1">DUF5054 domain-containing protein</fullName>
    </submittedName>
</protein>
<dbReference type="InterPro" id="IPR011330">
    <property type="entry name" value="Glyco_hydro/deAcase_b/a-brl"/>
</dbReference>
<reference evidence="1 2" key="1">
    <citation type="submission" date="2020-07" db="EMBL/GenBank/DDBJ databases">
        <authorList>
            <person name="Feng X."/>
        </authorList>
    </citation>
    <scope>NUCLEOTIDE SEQUENCE [LARGE SCALE GENOMIC DNA]</scope>
    <source>
        <strain evidence="1 2">JCM31066</strain>
    </source>
</reference>
<name>A0A842HJ29_9BACT</name>
<evidence type="ECO:0000313" key="1">
    <source>
        <dbReference type="EMBL" id="MBC2595586.1"/>
    </source>
</evidence>
<proteinExistence type="predicted"/>
<dbReference type="AlphaFoldDB" id="A0A842HJ29"/>
<dbReference type="Pfam" id="PF16477">
    <property type="entry name" value="DUF5054"/>
    <property type="match status" value="1"/>
</dbReference>
<dbReference type="CDD" id="cd10791">
    <property type="entry name" value="GH38N_AMII_like_1"/>
    <property type="match status" value="1"/>
</dbReference>
<dbReference type="Proteomes" id="UP000546464">
    <property type="component" value="Unassembled WGS sequence"/>
</dbReference>
<dbReference type="InterPro" id="IPR032482">
    <property type="entry name" value="DUF5054"/>
</dbReference>
<gene>
    <name evidence="1" type="ORF">H5P28_15065</name>
</gene>
<dbReference type="GO" id="GO:0005975">
    <property type="term" value="P:carbohydrate metabolic process"/>
    <property type="evidence" value="ECO:0007669"/>
    <property type="project" value="InterPro"/>
</dbReference>
<accession>A0A842HJ29</accession>
<sequence length="656" mass="72948">MPVTASSTREVGVVFKTHLDIGFTDLASRVLRSYLRDYIPAALELARRTRHQPHRFVWTTGSWLAWRYLEDAPASGRRRMEEAIAEGDFHWHALPFTAHAELMDASLFRLGLSYSQRLDQRFGRSTRAAKLTDVPGHTIGIVPLLAEAGVRLLHIGVNPASTVPTVPPVFRWRCGRHEIVVIYEADYGGVTMLPGGRALCVNLTGDNLGPQHPGQIDAVYANLEKRFPGARLRPGGIDVVADALWKKRAGLPVVTSEIGDTWIHGIGTDPQKTARFRMLCALRRKWIASGQLAEGGDVDLGFGEQLLLTAEHTWGMDLKTHLKNWRDYSPAAFEKAREAANFKKVERSWREQRAYLIAALRTLPADLRKEANAGLKTLKPIGLSRTSGWTSASPDESLAVGTFELGVNATAGTISQLRSRAGEGRTLSVGKKPLAALSFQTFGKADYERFYRQYIREEADWSRKDFTKPGLRATVRADVFHPSLTELERSRDGLRARLHLCFPAAAHRLGAPERAMLEVAATGEHELALRLELYGQRASRLPQALWFQLHPRLQTGAHWQLRKLGHWVDPADVVPGGNRQLHGIDGLAKGGDVTVTSSDAVLVAPEKGQLLDFNPRVPGTRGALAFNLYNNIWGTNFPMWYAGDSVFRFRLEWGNP</sequence>
<dbReference type="SUPFAM" id="SSF88713">
    <property type="entry name" value="Glycoside hydrolase/deacetylase"/>
    <property type="match status" value="1"/>
</dbReference>
<dbReference type="EMBL" id="JACHVB010000043">
    <property type="protein sequence ID" value="MBC2595586.1"/>
    <property type="molecule type" value="Genomic_DNA"/>
</dbReference>
<organism evidence="1 2">
    <name type="scientific">Ruficoccus amylovorans</name>
    <dbReference type="NCBI Taxonomy" id="1804625"/>
    <lineage>
        <taxon>Bacteria</taxon>
        <taxon>Pseudomonadati</taxon>
        <taxon>Verrucomicrobiota</taxon>
        <taxon>Opitutia</taxon>
        <taxon>Puniceicoccales</taxon>
        <taxon>Cerasicoccaceae</taxon>
        <taxon>Ruficoccus</taxon>
    </lineage>
</organism>
<comment type="caution">
    <text evidence="1">The sequence shown here is derived from an EMBL/GenBank/DDBJ whole genome shotgun (WGS) entry which is preliminary data.</text>
</comment>
<evidence type="ECO:0000313" key="2">
    <source>
        <dbReference type="Proteomes" id="UP000546464"/>
    </source>
</evidence>
<keyword evidence="2" id="KW-1185">Reference proteome</keyword>